<dbReference type="OrthoDB" id="797774at2"/>
<dbReference type="AlphaFoldDB" id="A0A2T5C6U7"/>
<keyword evidence="3" id="KW-1185">Reference proteome</keyword>
<dbReference type="InterPro" id="IPR018551">
    <property type="entry name" value="DUF2007"/>
</dbReference>
<name>A0A2T5C6U7_9BACT</name>
<dbReference type="Pfam" id="PF09413">
    <property type="entry name" value="DUF2007"/>
    <property type="match status" value="1"/>
</dbReference>
<evidence type="ECO:0000313" key="2">
    <source>
        <dbReference type="EMBL" id="PTN10646.1"/>
    </source>
</evidence>
<gene>
    <name evidence="2" type="ORF">C8N47_101297</name>
</gene>
<sequence>MKTRHPDREIFPIEIFAGTNIQASLLKSMLDDAKIYSFVKNEYVGTLAPWYTDSGGVGPVSVMVASADADEARLIVENFVKNSKSKEVH</sequence>
<organism evidence="2 3">
    <name type="scientific">Mangrovibacterium marinum</name>
    <dbReference type="NCBI Taxonomy" id="1639118"/>
    <lineage>
        <taxon>Bacteria</taxon>
        <taxon>Pseudomonadati</taxon>
        <taxon>Bacteroidota</taxon>
        <taxon>Bacteroidia</taxon>
        <taxon>Marinilabiliales</taxon>
        <taxon>Prolixibacteraceae</taxon>
        <taxon>Mangrovibacterium</taxon>
    </lineage>
</organism>
<dbReference type="EMBL" id="QAAD01000001">
    <property type="protein sequence ID" value="PTN10646.1"/>
    <property type="molecule type" value="Genomic_DNA"/>
</dbReference>
<dbReference type="InterPro" id="IPR011322">
    <property type="entry name" value="N-reg_PII-like_a/b"/>
</dbReference>
<evidence type="ECO:0000313" key="3">
    <source>
        <dbReference type="Proteomes" id="UP000243525"/>
    </source>
</evidence>
<comment type="caution">
    <text evidence="2">The sequence shown here is derived from an EMBL/GenBank/DDBJ whole genome shotgun (WGS) entry which is preliminary data.</text>
</comment>
<dbReference type="SUPFAM" id="SSF54913">
    <property type="entry name" value="GlnB-like"/>
    <property type="match status" value="1"/>
</dbReference>
<feature type="domain" description="DUF2007" evidence="1">
    <location>
        <begin position="17"/>
        <end position="79"/>
    </location>
</feature>
<dbReference type="Gene3D" id="3.30.70.790">
    <property type="entry name" value="UreE, C-terminal domain"/>
    <property type="match status" value="1"/>
</dbReference>
<evidence type="ECO:0000259" key="1">
    <source>
        <dbReference type="Pfam" id="PF09413"/>
    </source>
</evidence>
<accession>A0A2T5C6U7</accession>
<protein>
    <submittedName>
        <fullName evidence="2">Putative signal transducing protein</fullName>
    </submittedName>
</protein>
<reference evidence="2 3" key="1">
    <citation type="submission" date="2018-04" db="EMBL/GenBank/DDBJ databases">
        <title>Genomic Encyclopedia of Archaeal and Bacterial Type Strains, Phase II (KMG-II): from individual species to whole genera.</title>
        <authorList>
            <person name="Goeker M."/>
        </authorList>
    </citation>
    <scope>NUCLEOTIDE SEQUENCE [LARGE SCALE GENOMIC DNA]</scope>
    <source>
        <strain evidence="2 3">DSM 28823</strain>
    </source>
</reference>
<proteinExistence type="predicted"/>
<dbReference type="RefSeq" id="WP_107820739.1">
    <property type="nucleotide sequence ID" value="NZ_OY782574.1"/>
</dbReference>
<dbReference type="Proteomes" id="UP000243525">
    <property type="component" value="Unassembled WGS sequence"/>
</dbReference>